<dbReference type="GO" id="GO:0005737">
    <property type="term" value="C:cytoplasm"/>
    <property type="evidence" value="ECO:0007669"/>
    <property type="project" value="UniProtKB-SubCell"/>
</dbReference>
<dbReference type="OrthoDB" id="156345at2"/>
<dbReference type="PANTHER" id="PTHR21064:SF1">
    <property type="entry name" value="HYDROXYLYSINE KINASE"/>
    <property type="match status" value="1"/>
</dbReference>
<evidence type="ECO:0000256" key="2">
    <source>
        <dbReference type="ARBA" id="ARBA00022490"/>
    </source>
</evidence>
<evidence type="ECO:0000256" key="5">
    <source>
        <dbReference type="ARBA" id="ARBA00036820"/>
    </source>
</evidence>
<evidence type="ECO:0000313" key="10">
    <source>
        <dbReference type="EMBL" id="SIT18632.1"/>
    </source>
</evidence>
<dbReference type="InterPro" id="IPR011009">
    <property type="entry name" value="Kinase-like_dom_sf"/>
</dbReference>
<organism evidence="10 11">
    <name type="scientific">Insolitispirillum peregrinum</name>
    <dbReference type="NCBI Taxonomy" id="80876"/>
    <lineage>
        <taxon>Bacteria</taxon>
        <taxon>Pseudomonadati</taxon>
        <taxon>Pseudomonadota</taxon>
        <taxon>Alphaproteobacteria</taxon>
        <taxon>Rhodospirillales</taxon>
        <taxon>Novispirillaceae</taxon>
        <taxon>Insolitispirillum</taxon>
    </lineage>
</organism>
<gene>
    <name evidence="10" type="ORF">SAMN05421779_11145</name>
</gene>
<keyword evidence="11" id="KW-1185">Reference proteome</keyword>
<accession>A0A1N7Q6Y4</accession>
<protein>
    <recommendedName>
        <fullName evidence="8">Hydroxylysine kinase</fullName>
        <ecNumber evidence="7">2.7.1.81</ecNumber>
    </recommendedName>
</protein>
<reference evidence="10 11" key="1">
    <citation type="submission" date="2017-01" db="EMBL/GenBank/DDBJ databases">
        <authorList>
            <person name="Mah S.A."/>
            <person name="Swanson W.J."/>
            <person name="Moy G.W."/>
            <person name="Vacquier V.D."/>
        </authorList>
    </citation>
    <scope>NUCLEOTIDE SEQUENCE [LARGE SCALE GENOMIC DNA]</scope>
    <source>
        <strain evidence="10 11">DSM 11589</strain>
    </source>
</reference>
<proteinExistence type="predicted"/>
<dbReference type="SUPFAM" id="SSF56112">
    <property type="entry name" value="Protein kinase-like (PK-like)"/>
    <property type="match status" value="1"/>
</dbReference>
<evidence type="ECO:0000256" key="6">
    <source>
        <dbReference type="ARBA" id="ARBA00037368"/>
    </source>
</evidence>
<dbReference type="InterPro" id="IPR050249">
    <property type="entry name" value="Pseudomonas-type_ThrB"/>
</dbReference>
<feature type="domain" description="Aminoglycoside phosphotransferase" evidence="9">
    <location>
        <begin position="49"/>
        <end position="273"/>
    </location>
</feature>
<evidence type="ECO:0000259" key="9">
    <source>
        <dbReference type="Pfam" id="PF01636"/>
    </source>
</evidence>
<evidence type="ECO:0000256" key="3">
    <source>
        <dbReference type="ARBA" id="ARBA00022679"/>
    </source>
</evidence>
<comment type="function">
    <text evidence="6">Catalyzes the GTP-dependent phosphorylation of 5-hydroxy-L-lysine.</text>
</comment>
<dbReference type="Proteomes" id="UP000185678">
    <property type="component" value="Unassembled WGS sequence"/>
</dbReference>
<comment type="subcellular location">
    <subcellularLocation>
        <location evidence="1">Cytoplasm</location>
    </subcellularLocation>
</comment>
<evidence type="ECO:0000256" key="8">
    <source>
        <dbReference type="ARBA" id="ARBA00040505"/>
    </source>
</evidence>
<dbReference type="Pfam" id="PF01636">
    <property type="entry name" value="APH"/>
    <property type="match status" value="1"/>
</dbReference>
<sequence length="359" mass="40003">MDTSPSSACPGLLSLARPLFETPPPAVSPDDAVRIARDVYGMEVSVKLLSGERDTNYRLTASDGSRWVLKLINPIEPDDDADMQVRVLDHLAPQSLELALPQPRLTLDGGAIFRLTLPSGEAVRGRCYSYVEGEPALLHPVTDRLRRSVGRTVALVGKGLQGFQHPAMGRLNLWDLCKIGHLDELMAHQYDPQIIAMLSAVMERFRSEVHPRLSSLRQQVIHNDLSRTNTVVSPTDPEQICGVLDFGDMIYGPLLSELAVAASYQLELEDPLRALKIVVAGFVEVTQLLPEECALLMDFLLARLVGRILISQWRAEQFPDNKDYILRSNKEAQALLTRLFPLWQQTPEEAWQGLLLSDI</sequence>
<dbReference type="EMBL" id="FTOA01000011">
    <property type="protein sequence ID" value="SIT18632.1"/>
    <property type="molecule type" value="Genomic_DNA"/>
</dbReference>
<evidence type="ECO:0000313" key="11">
    <source>
        <dbReference type="Proteomes" id="UP000185678"/>
    </source>
</evidence>
<dbReference type="EC" id="2.7.1.81" evidence="7"/>
<dbReference type="PANTHER" id="PTHR21064">
    <property type="entry name" value="AMINOGLYCOSIDE PHOSPHOTRANSFERASE DOMAIN-CONTAINING PROTEIN-RELATED"/>
    <property type="match status" value="1"/>
</dbReference>
<dbReference type="RefSeq" id="WP_076402048.1">
    <property type="nucleotide sequence ID" value="NZ_FTOA01000011.1"/>
</dbReference>
<dbReference type="STRING" id="80876.SAMN05421779_11145"/>
<evidence type="ECO:0000256" key="4">
    <source>
        <dbReference type="ARBA" id="ARBA00022777"/>
    </source>
</evidence>
<keyword evidence="4 10" id="KW-0418">Kinase</keyword>
<dbReference type="GO" id="GO:0047992">
    <property type="term" value="F:hydroxylysine kinase activity"/>
    <property type="evidence" value="ECO:0007669"/>
    <property type="project" value="UniProtKB-EC"/>
</dbReference>
<name>A0A1N7Q6Y4_9PROT</name>
<dbReference type="AlphaFoldDB" id="A0A1N7Q6Y4"/>
<comment type="catalytic activity">
    <reaction evidence="5">
        <text>(5R)-5-hydroxy-L-lysine + GTP = (5R)-5-phosphooxy-L-lysine + GDP + H(+)</text>
        <dbReference type="Rhea" id="RHEA:19049"/>
        <dbReference type="ChEBI" id="CHEBI:15378"/>
        <dbReference type="ChEBI" id="CHEBI:37565"/>
        <dbReference type="ChEBI" id="CHEBI:57882"/>
        <dbReference type="ChEBI" id="CHEBI:58189"/>
        <dbReference type="ChEBI" id="CHEBI:58357"/>
        <dbReference type="EC" id="2.7.1.81"/>
    </reaction>
</comment>
<keyword evidence="2" id="KW-0963">Cytoplasm</keyword>
<dbReference type="InterPro" id="IPR002575">
    <property type="entry name" value="Aminoglycoside_PTrfase"/>
</dbReference>
<dbReference type="Gene3D" id="3.90.1200.10">
    <property type="match status" value="1"/>
</dbReference>
<evidence type="ECO:0000256" key="1">
    <source>
        <dbReference type="ARBA" id="ARBA00004496"/>
    </source>
</evidence>
<keyword evidence="3" id="KW-0808">Transferase</keyword>
<evidence type="ECO:0000256" key="7">
    <source>
        <dbReference type="ARBA" id="ARBA00038873"/>
    </source>
</evidence>